<protein>
    <recommendedName>
        <fullName evidence="1">Condensation domain-containing protein</fullName>
    </recommendedName>
</protein>
<feature type="domain" description="Condensation" evidence="1">
    <location>
        <begin position="1"/>
        <end position="161"/>
    </location>
</feature>
<organism evidence="2 3">
    <name type="scientific">Xanthomonas melonis</name>
    <dbReference type="NCBI Taxonomy" id="56456"/>
    <lineage>
        <taxon>Bacteria</taxon>
        <taxon>Pseudomonadati</taxon>
        <taxon>Pseudomonadota</taxon>
        <taxon>Gammaproteobacteria</taxon>
        <taxon>Lysobacterales</taxon>
        <taxon>Lysobacteraceae</taxon>
        <taxon>Xanthomonas</taxon>
    </lineage>
</organism>
<dbReference type="Gene3D" id="3.30.559.10">
    <property type="entry name" value="Chloramphenicol acetyltransferase-like domain"/>
    <property type="match status" value="1"/>
</dbReference>
<evidence type="ECO:0000313" key="3">
    <source>
        <dbReference type="Proteomes" id="UP001430396"/>
    </source>
</evidence>
<dbReference type="SUPFAM" id="SSF56801">
    <property type="entry name" value="Acetyl-CoA synthetase-like"/>
    <property type="match status" value="1"/>
</dbReference>
<keyword evidence="3" id="KW-1185">Reference proteome</keyword>
<proteinExistence type="predicted"/>
<dbReference type="InterPro" id="IPR042099">
    <property type="entry name" value="ANL_N_sf"/>
</dbReference>
<evidence type="ECO:0000259" key="1">
    <source>
        <dbReference type="Pfam" id="PF00668"/>
    </source>
</evidence>
<gene>
    <name evidence="2" type="ORF">JWH11_00585</name>
</gene>
<evidence type="ECO:0000313" key="2">
    <source>
        <dbReference type="EMBL" id="MCD0264970.1"/>
    </source>
</evidence>
<dbReference type="SUPFAM" id="SSF52777">
    <property type="entry name" value="CoA-dependent acyltransferases"/>
    <property type="match status" value="1"/>
</dbReference>
<dbReference type="EMBL" id="JAFFQI010000121">
    <property type="protein sequence ID" value="MCD0264970.1"/>
    <property type="molecule type" value="Genomic_DNA"/>
</dbReference>
<sequence>IGFFVNTLALRVNVQAASDVAGLLAQVKATALAGYAHQDVPFEQVVELLRPSRSLGHSPLYQVSFSLNNTPDRGPLEASGLHFALCPPRLETTQFDLSLSLQETDAGLIGNLTYARDLFDASSVEQLVGAYATLLAALAEERESDLARLPLLTSAQRDQLVHGFNATQAEYPREGLIGACFTAQAQARPGAVAVVEGDERLSYAELECAANQLAHRLVGMGAGP</sequence>
<accession>A0ABS8NRQ6</accession>
<comment type="caution">
    <text evidence="2">The sequence shown here is derived from an EMBL/GenBank/DDBJ whole genome shotgun (WGS) entry which is preliminary data.</text>
</comment>
<reference evidence="2" key="1">
    <citation type="submission" date="2021-02" db="EMBL/GenBank/DDBJ databases">
        <title>Copper resistance gene diversity in local Xanthomonas species at agrochemical polluted sites in Trinidad, Trinidad and Tobago.</title>
        <authorList>
            <person name="Ramnarine S.D.B.J."/>
            <person name="Ramsubhag A."/>
            <person name="Jayaraman J."/>
        </authorList>
    </citation>
    <scope>NUCLEOTIDE SEQUENCE</scope>
    <source>
        <strain evidence="2">CaNP6A</strain>
    </source>
</reference>
<dbReference type="Proteomes" id="UP001430396">
    <property type="component" value="Unassembled WGS sequence"/>
</dbReference>
<dbReference type="Gene3D" id="3.40.50.12780">
    <property type="entry name" value="N-terminal domain of ligase-like"/>
    <property type="match status" value="1"/>
</dbReference>
<feature type="non-terminal residue" evidence="2">
    <location>
        <position position="224"/>
    </location>
</feature>
<dbReference type="PANTHER" id="PTHR45398">
    <property type="match status" value="1"/>
</dbReference>
<name>A0ABS8NRQ6_9XANT</name>
<dbReference type="RefSeq" id="WP_230434032.1">
    <property type="nucleotide sequence ID" value="NZ_JAFFQI010000121.1"/>
</dbReference>
<dbReference type="InterPro" id="IPR023213">
    <property type="entry name" value="CAT-like_dom_sf"/>
</dbReference>
<feature type="non-terminal residue" evidence="2">
    <location>
        <position position="1"/>
    </location>
</feature>
<dbReference type="PANTHER" id="PTHR45398:SF1">
    <property type="entry name" value="ENZYME, PUTATIVE (JCVI)-RELATED"/>
    <property type="match status" value="1"/>
</dbReference>
<dbReference type="Gene3D" id="3.30.559.30">
    <property type="entry name" value="Nonribosomal peptide synthetase, condensation domain"/>
    <property type="match status" value="1"/>
</dbReference>
<dbReference type="Pfam" id="PF00668">
    <property type="entry name" value="Condensation"/>
    <property type="match status" value="1"/>
</dbReference>
<dbReference type="InterPro" id="IPR001242">
    <property type="entry name" value="Condensation_dom"/>
</dbReference>